<dbReference type="SUPFAM" id="SSF55785">
    <property type="entry name" value="PYP-like sensor domain (PAS domain)"/>
    <property type="match status" value="1"/>
</dbReference>
<dbReference type="Proteomes" id="UP000266178">
    <property type="component" value="Unassembled WGS sequence"/>
</dbReference>
<dbReference type="AlphaFoldDB" id="A0A399F8Z9"/>
<sequence length="733" mass="81441">MSARKLPSHRSPHTLPEGFDLLEATHSLMVVCTDLEGRFTYANRAYLEYMGLPEPPLGSSALEQVAAEDLPRVLEAIRKVLAQPGQALWVELSKPLEGAWNRSRWEFVAICDPQGHPVGVQCAGYDISKEYRQARFLEASTHLLSLGLKGVLSAEALLQQALDAALAVVPAAQAGSATLRQPDGKFRFVAARGYDLTALREAYLSPQELLWRSRHIQARVFSQADLERFDAALDPERQALLWGPGRTGSIQAMLAIPVVVEGQPRAYLYLDHFDRAEAFDPLDLHHAEGLAHHVAWLLFGGELRKKAYLSRYADFQTGLPNTRSLREALEKLPPGPRALLALQCRSLERIQRLEGEAVWATVVRELGHSLQRRLRPTDRLAFKEGTFWLLLEGVQKAEEVYAVLGRLKGEVRVELEARWPQLDFSPRVGVVLAEPNQSPPELLQAAKVALEQSHHPDSISVFNPTLAARTREGDSLRQALSQALRRRRAESPPDGFALHYQPIKTLTDQRLHHFEALLRWTVPELGPIPPGKFLPLAEEEGWMPELGDWVVKVAAQQSARWGIPVAVNLSGSQLEPDLLHRVSVYLERYRLSPQQLIFEVTEQVILEESSLELLQSLVAGGHPLHLDDFGSGLSSLERLTRLPLAAVKLDRGFVANLGLTPHRETPEARLLRALRGLGSSLGVDLIVEGIETPEQLEFLLAEGFALGQGFLLGRPAIYSEAEVQQLRGGSDRA</sequence>
<dbReference type="PROSITE" id="PS50883">
    <property type="entry name" value="EAL"/>
    <property type="match status" value="1"/>
</dbReference>
<dbReference type="PANTHER" id="PTHR33121:SF70">
    <property type="entry name" value="SIGNALING PROTEIN YKOW"/>
    <property type="match status" value="1"/>
</dbReference>
<dbReference type="SMART" id="SM00267">
    <property type="entry name" value="GGDEF"/>
    <property type="match status" value="1"/>
</dbReference>
<dbReference type="Pfam" id="PF00990">
    <property type="entry name" value="GGDEF"/>
    <property type="match status" value="1"/>
</dbReference>
<dbReference type="OrthoDB" id="2624050at2"/>
<dbReference type="InterPro" id="IPR035965">
    <property type="entry name" value="PAS-like_dom_sf"/>
</dbReference>
<evidence type="ECO:0000259" key="2">
    <source>
        <dbReference type="PROSITE" id="PS50883"/>
    </source>
</evidence>
<dbReference type="CDD" id="cd00130">
    <property type="entry name" value="PAS"/>
    <property type="match status" value="1"/>
</dbReference>
<feature type="domain" description="GGDEF" evidence="3">
    <location>
        <begin position="335"/>
        <end position="464"/>
    </location>
</feature>
<dbReference type="PROSITE" id="PS50887">
    <property type="entry name" value="GGDEF"/>
    <property type="match status" value="1"/>
</dbReference>
<dbReference type="InterPro" id="IPR029016">
    <property type="entry name" value="GAF-like_dom_sf"/>
</dbReference>
<protein>
    <submittedName>
        <fullName evidence="4">Putative signaling protein</fullName>
    </submittedName>
</protein>
<evidence type="ECO:0000259" key="1">
    <source>
        <dbReference type="PROSITE" id="PS50112"/>
    </source>
</evidence>
<dbReference type="InterPro" id="IPR050706">
    <property type="entry name" value="Cyclic-di-GMP_PDE-like"/>
</dbReference>
<dbReference type="SMART" id="SM00091">
    <property type="entry name" value="PAS"/>
    <property type="match status" value="1"/>
</dbReference>
<dbReference type="InterPro" id="IPR013656">
    <property type="entry name" value="PAS_4"/>
</dbReference>
<dbReference type="InterPro" id="IPR029787">
    <property type="entry name" value="Nucleotide_cyclase"/>
</dbReference>
<accession>A0A399F8Z9</accession>
<dbReference type="SUPFAM" id="SSF55781">
    <property type="entry name" value="GAF domain-like"/>
    <property type="match status" value="1"/>
</dbReference>
<dbReference type="SUPFAM" id="SSF141868">
    <property type="entry name" value="EAL domain-like"/>
    <property type="match status" value="1"/>
</dbReference>
<dbReference type="PANTHER" id="PTHR33121">
    <property type="entry name" value="CYCLIC DI-GMP PHOSPHODIESTERASE PDEF"/>
    <property type="match status" value="1"/>
</dbReference>
<dbReference type="Gene3D" id="3.20.20.450">
    <property type="entry name" value="EAL domain"/>
    <property type="match status" value="1"/>
</dbReference>
<keyword evidence="5" id="KW-1185">Reference proteome</keyword>
<dbReference type="Gene3D" id="3.30.450.20">
    <property type="entry name" value="PAS domain"/>
    <property type="match status" value="1"/>
</dbReference>
<dbReference type="InterPro" id="IPR035919">
    <property type="entry name" value="EAL_sf"/>
</dbReference>
<proteinExistence type="predicted"/>
<dbReference type="InterPro" id="IPR000160">
    <property type="entry name" value="GGDEF_dom"/>
</dbReference>
<feature type="domain" description="PAS" evidence="1">
    <location>
        <begin position="30"/>
        <end position="84"/>
    </location>
</feature>
<comment type="caution">
    <text evidence="4">The sequence shown here is derived from an EMBL/GenBank/DDBJ whole genome shotgun (WGS) entry which is preliminary data.</text>
</comment>
<dbReference type="RefSeq" id="WP_119356435.1">
    <property type="nucleotide sequence ID" value="NZ_BJXM01000018.1"/>
</dbReference>
<dbReference type="InterPro" id="IPR001633">
    <property type="entry name" value="EAL_dom"/>
</dbReference>
<reference evidence="4 5" key="1">
    <citation type="submission" date="2018-08" db="EMBL/GenBank/DDBJ databases">
        <title>Meiothermus granaticius genome AF-68 sequencing project.</title>
        <authorList>
            <person name="Da Costa M.S."/>
            <person name="Albuquerque L."/>
            <person name="Raposo P."/>
            <person name="Froufe H.J.C."/>
            <person name="Barroso C.S."/>
            <person name="Egas C."/>
        </authorList>
    </citation>
    <scope>NUCLEOTIDE SEQUENCE [LARGE SCALE GENOMIC DNA]</scope>
    <source>
        <strain evidence="4 5">AF-68</strain>
    </source>
</reference>
<evidence type="ECO:0000313" key="4">
    <source>
        <dbReference type="EMBL" id="RIH93124.1"/>
    </source>
</evidence>
<dbReference type="GO" id="GO:0071111">
    <property type="term" value="F:cyclic-guanylate-specific phosphodiesterase activity"/>
    <property type="evidence" value="ECO:0007669"/>
    <property type="project" value="InterPro"/>
</dbReference>
<dbReference type="PROSITE" id="PS50112">
    <property type="entry name" value="PAS"/>
    <property type="match status" value="1"/>
</dbReference>
<gene>
    <name evidence="4" type="ORF">Mgrana_00922</name>
</gene>
<feature type="domain" description="EAL" evidence="2">
    <location>
        <begin position="473"/>
        <end position="729"/>
    </location>
</feature>
<organism evidence="4 5">
    <name type="scientific">Meiothermus granaticius NBRC 107808</name>
    <dbReference type="NCBI Taxonomy" id="1227551"/>
    <lineage>
        <taxon>Bacteria</taxon>
        <taxon>Thermotogati</taxon>
        <taxon>Deinococcota</taxon>
        <taxon>Deinococci</taxon>
        <taxon>Thermales</taxon>
        <taxon>Thermaceae</taxon>
        <taxon>Meiothermus</taxon>
    </lineage>
</organism>
<dbReference type="Pfam" id="PF00563">
    <property type="entry name" value="EAL"/>
    <property type="match status" value="1"/>
</dbReference>
<dbReference type="Gene3D" id="3.30.450.40">
    <property type="match status" value="1"/>
</dbReference>
<dbReference type="SUPFAM" id="SSF55073">
    <property type="entry name" value="Nucleotide cyclase"/>
    <property type="match status" value="1"/>
</dbReference>
<dbReference type="Pfam" id="PF08448">
    <property type="entry name" value="PAS_4"/>
    <property type="match status" value="1"/>
</dbReference>
<dbReference type="CDD" id="cd01948">
    <property type="entry name" value="EAL"/>
    <property type="match status" value="1"/>
</dbReference>
<name>A0A399F8Z9_9DEIN</name>
<dbReference type="SMART" id="SM00052">
    <property type="entry name" value="EAL"/>
    <property type="match status" value="1"/>
</dbReference>
<dbReference type="InterPro" id="IPR043128">
    <property type="entry name" value="Rev_trsase/Diguanyl_cyclase"/>
</dbReference>
<dbReference type="EMBL" id="QWLB01000009">
    <property type="protein sequence ID" value="RIH93124.1"/>
    <property type="molecule type" value="Genomic_DNA"/>
</dbReference>
<evidence type="ECO:0000259" key="3">
    <source>
        <dbReference type="PROSITE" id="PS50887"/>
    </source>
</evidence>
<evidence type="ECO:0000313" key="5">
    <source>
        <dbReference type="Proteomes" id="UP000266178"/>
    </source>
</evidence>
<dbReference type="InterPro" id="IPR000014">
    <property type="entry name" value="PAS"/>
</dbReference>
<dbReference type="Gene3D" id="3.30.70.270">
    <property type="match status" value="1"/>
</dbReference>